<dbReference type="Gene3D" id="3.40.309.10">
    <property type="entry name" value="Aldehyde Dehydrogenase, Chain A, domain 2"/>
    <property type="match status" value="1"/>
</dbReference>
<evidence type="ECO:0000313" key="3">
    <source>
        <dbReference type="EMBL" id="RJE26867.1"/>
    </source>
</evidence>
<accession>A0A3A2ZZR2</accession>
<dbReference type="EMBL" id="MVGC01000013">
    <property type="protein sequence ID" value="RJE26867.1"/>
    <property type="molecule type" value="Genomic_DNA"/>
</dbReference>
<keyword evidence="1" id="KW-1133">Transmembrane helix</keyword>
<keyword evidence="1" id="KW-0812">Transmembrane</keyword>
<dbReference type="PANTHER" id="PTHR43111">
    <property type="entry name" value="ALDEHYDE DEHYDROGENASE B-RELATED"/>
    <property type="match status" value="1"/>
</dbReference>
<keyword evidence="4" id="KW-1185">Reference proteome</keyword>
<dbReference type="Proteomes" id="UP000266188">
    <property type="component" value="Unassembled WGS sequence"/>
</dbReference>
<evidence type="ECO:0000313" key="4">
    <source>
        <dbReference type="Proteomes" id="UP000266188"/>
    </source>
</evidence>
<dbReference type="PANTHER" id="PTHR43111:SF1">
    <property type="entry name" value="ALDEHYDE DEHYDROGENASE B-RELATED"/>
    <property type="match status" value="1"/>
</dbReference>
<protein>
    <submittedName>
        <fullName evidence="3">Aldehyde dehydrogenase family</fullName>
    </submittedName>
</protein>
<feature type="transmembrane region" description="Helical" evidence="1">
    <location>
        <begin position="454"/>
        <end position="477"/>
    </location>
</feature>
<proteinExistence type="predicted"/>
<dbReference type="GO" id="GO:0016620">
    <property type="term" value="F:oxidoreductase activity, acting on the aldehyde or oxo group of donors, NAD or NADP as acceptor"/>
    <property type="evidence" value="ECO:0007669"/>
    <property type="project" value="InterPro"/>
</dbReference>
<reference evidence="4" key="1">
    <citation type="submission" date="2017-02" db="EMBL/GenBank/DDBJ databases">
        <authorList>
            <person name="Tafer H."/>
            <person name="Lopandic K."/>
        </authorList>
    </citation>
    <scope>NUCLEOTIDE SEQUENCE [LARGE SCALE GENOMIC DNA]</scope>
    <source>
        <strain evidence="4">CBS 366.77</strain>
    </source>
</reference>
<organism evidence="3 4">
    <name type="scientific">Aspergillus sclerotialis</name>
    <dbReference type="NCBI Taxonomy" id="2070753"/>
    <lineage>
        <taxon>Eukaryota</taxon>
        <taxon>Fungi</taxon>
        <taxon>Dikarya</taxon>
        <taxon>Ascomycota</taxon>
        <taxon>Pezizomycotina</taxon>
        <taxon>Eurotiomycetes</taxon>
        <taxon>Eurotiomycetidae</taxon>
        <taxon>Eurotiales</taxon>
        <taxon>Aspergillaceae</taxon>
        <taxon>Aspergillus</taxon>
        <taxon>Aspergillus subgen. Polypaecilum</taxon>
    </lineage>
</organism>
<dbReference type="InterPro" id="IPR015590">
    <property type="entry name" value="Aldehyde_DH_dom"/>
</dbReference>
<comment type="caution">
    <text evidence="3">The sequence shown here is derived from an EMBL/GenBank/DDBJ whole genome shotgun (WGS) entry which is preliminary data.</text>
</comment>
<dbReference type="Pfam" id="PF00171">
    <property type="entry name" value="Aldedh"/>
    <property type="match status" value="1"/>
</dbReference>
<feature type="domain" description="Aldehyde dehydrogenase" evidence="2">
    <location>
        <begin position="20"/>
        <end position="153"/>
    </location>
</feature>
<evidence type="ECO:0000259" key="2">
    <source>
        <dbReference type="Pfam" id="PF00171"/>
    </source>
</evidence>
<keyword evidence="1" id="KW-0472">Membrane</keyword>
<dbReference type="AlphaFoldDB" id="A0A3A2ZZR2"/>
<evidence type="ECO:0000256" key="1">
    <source>
        <dbReference type="SAM" id="Phobius"/>
    </source>
</evidence>
<dbReference type="InterPro" id="IPR016162">
    <property type="entry name" value="Ald_DH_N"/>
</dbReference>
<gene>
    <name evidence="3" type="ORF">PHISCL_00779</name>
</gene>
<name>A0A3A2ZZR2_9EURO</name>
<dbReference type="OrthoDB" id="5596991at2759"/>
<dbReference type="SUPFAM" id="SSF53720">
    <property type="entry name" value="ALDH-like"/>
    <property type="match status" value="1"/>
</dbReference>
<dbReference type="Gene3D" id="3.40.605.10">
    <property type="entry name" value="Aldehyde Dehydrogenase, Chain A, domain 1"/>
    <property type="match status" value="1"/>
</dbReference>
<dbReference type="STRING" id="2070753.A0A3A2ZZR2"/>
<sequence length="485" mass="52864">MVTPTPFARLLSAEVDSRTQNTRYRQTQFHRLQSTLVDHIDEVKDAIQTDSGNSPEEVQAEICLALRELRAHYISLNLGKDLESEYRIAHGKDNFDAKRGVGVAYIVPCVHTMFFSVICALSAAVAAGNCVIIELTKTAMAVPALLRKILPQALDSDTFAVSEERPDVTFLNKVKMIVQDNNASGPMSERCLVSPTTARTVAVVDRTADLVKAAKALVDARFTFGGNSPYAPDTVLVHEYSMKPFVEAIIQCSSKTLAGENGRARHSGSRRLNPKSSLLDTAQEDAGSRVLVSGSNWGVLKVDDRKSALLQGKIDGKLLVLHSITSLDDAIDFSNLSGTLAATYAFAVPASAKYLTQYIDAHVSWINHVPTEMLIGPAFPLDTVPCFETRYSVDLLQVPRPQILTETKHSTMVRELLNTPNTKKSSIFWQDAIAALPSTKQRAGSTIGFFEQGIITGGIITITSFIVTVSTLGYYTFTHAKGLRG</sequence>
<dbReference type="InterPro" id="IPR016161">
    <property type="entry name" value="Ald_DH/histidinol_DH"/>
</dbReference>
<dbReference type="InterPro" id="IPR016163">
    <property type="entry name" value="Ald_DH_C"/>
</dbReference>